<protein>
    <submittedName>
        <fullName evidence="5">Acyltransferase</fullName>
    </submittedName>
</protein>
<dbReference type="RefSeq" id="WP_162445786.1">
    <property type="nucleotide sequence ID" value="NZ_CP048222.1"/>
</dbReference>
<evidence type="ECO:0000256" key="2">
    <source>
        <dbReference type="ARBA" id="ARBA00022679"/>
    </source>
</evidence>
<proteinExistence type="inferred from homology"/>
<dbReference type="Pfam" id="PF14602">
    <property type="entry name" value="Hexapep_2"/>
    <property type="match status" value="1"/>
</dbReference>
<dbReference type="PROSITE" id="PS00101">
    <property type="entry name" value="HEXAPEP_TRANSFERASES"/>
    <property type="match status" value="1"/>
</dbReference>
<dbReference type="GO" id="GO:0016746">
    <property type="term" value="F:acyltransferase activity"/>
    <property type="evidence" value="ECO:0007669"/>
    <property type="project" value="UniProtKB-KW"/>
</dbReference>
<keyword evidence="6" id="KW-1185">Reference proteome</keyword>
<dbReference type="Proteomes" id="UP000480178">
    <property type="component" value="Chromosome"/>
</dbReference>
<dbReference type="InterPro" id="IPR011004">
    <property type="entry name" value="Trimer_LpxA-like_sf"/>
</dbReference>
<sequence length="196" mass="21389">MSTILYSIWGIRKLILIVQEFFINLLLAHKIGNRISILGIPIISIHKGAKVKFGKNIMLISHSYFSQPGVNHPVIIRALTKESQLTIGNDVGISGGGICVMKEVIIGNNVMLGANAFITDTDFHPIAPQNRRYNYEDIQSRKVVIEDNVFIGMNSVVLKGVTIGENSVIGAGSIVAKDVPPNQIWAGSPAKFIKNL</sequence>
<gene>
    <name evidence="5" type="ORF">GXP67_25730</name>
</gene>
<evidence type="ECO:0000313" key="6">
    <source>
        <dbReference type="Proteomes" id="UP000480178"/>
    </source>
</evidence>
<keyword evidence="4 5" id="KW-0012">Acyltransferase</keyword>
<evidence type="ECO:0000256" key="3">
    <source>
        <dbReference type="ARBA" id="ARBA00022737"/>
    </source>
</evidence>
<dbReference type="PANTHER" id="PTHR23416:SF23">
    <property type="entry name" value="ACETYLTRANSFERASE C18B11.09C-RELATED"/>
    <property type="match status" value="1"/>
</dbReference>
<organism evidence="5 6">
    <name type="scientific">Rhodocytophaga rosea</name>
    <dbReference type="NCBI Taxonomy" id="2704465"/>
    <lineage>
        <taxon>Bacteria</taxon>
        <taxon>Pseudomonadati</taxon>
        <taxon>Bacteroidota</taxon>
        <taxon>Cytophagia</taxon>
        <taxon>Cytophagales</taxon>
        <taxon>Rhodocytophagaceae</taxon>
        <taxon>Rhodocytophaga</taxon>
    </lineage>
</organism>
<reference evidence="5 6" key="1">
    <citation type="submission" date="2020-01" db="EMBL/GenBank/DDBJ databases">
        <authorList>
            <person name="Kim M.K."/>
        </authorList>
    </citation>
    <scope>NUCLEOTIDE SEQUENCE [LARGE SCALE GENOMIC DNA]</scope>
    <source>
        <strain evidence="5 6">172606-1</strain>
    </source>
</reference>
<accession>A0A6C0GQF9</accession>
<keyword evidence="3" id="KW-0677">Repeat</keyword>
<evidence type="ECO:0000256" key="4">
    <source>
        <dbReference type="ARBA" id="ARBA00023315"/>
    </source>
</evidence>
<keyword evidence="2 5" id="KW-0808">Transferase</keyword>
<dbReference type="AlphaFoldDB" id="A0A6C0GQF9"/>
<dbReference type="InterPro" id="IPR001451">
    <property type="entry name" value="Hexapep"/>
</dbReference>
<dbReference type="Pfam" id="PF00132">
    <property type="entry name" value="Hexapep"/>
    <property type="match status" value="1"/>
</dbReference>
<dbReference type="InterPro" id="IPR051159">
    <property type="entry name" value="Hexapeptide_acetyltransf"/>
</dbReference>
<dbReference type="Gene3D" id="2.160.10.10">
    <property type="entry name" value="Hexapeptide repeat proteins"/>
    <property type="match status" value="1"/>
</dbReference>
<dbReference type="CDD" id="cd04647">
    <property type="entry name" value="LbH_MAT_like"/>
    <property type="match status" value="1"/>
</dbReference>
<name>A0A6C0GQF9_9BACT</name>
<dbReference type="InterPro" id="IPR018357">
    <property type="entry name" value="Hexapep_transf_CS"/>
</dbReference>
<dbReference type="SUPFAM" id="SSF51161">
    <property type="entry name" value="Trimeric LpxA-like enzymes"/>
    <property type="match status" value="1"/>
</dbReference>
<evidence type="ECO:0000256" key="1">
    <source>
        <dbReference type="ARBA" id="ARBA00007274"/>
    </source>
</evidence>
<evidence type="ECO:0000313" key="5">
    <source>
        <dbReference type="EMBL" id="QHT69802.1"/>
    </source>
</evidence>
<dbReference type="KEGG" id="rhoz:GXP67_25730"/>
<dbReference type="PANTHER" id="PTHR23416">
    <property type="entry name" value="SIALIC ACID SYNTHASE-RELATED"/>
    <property type="match status" value="1"/>
</dbReference>
<dbReference type="EMBL" id="CP048222">
    <property type="protein sequence ID" value="QHT69802.1"/>
    <property type="molecule type" value="Genomic_DNA"/>
</dbReference>
<comment type="similarity">
    <text evidence="1">Belongs to the transferase hexapeptide repeat family.</text>
</comment>